<comment type="caution">
    <text evidence="3">The sequence shown here is derived from an EMBL/GenBank/DDBJ whole genome shotgun (WGS) entry which is preliminary data.</text>
</comment>
<evidence type="ECO:0000256" key="1">
    <source>
        <dbReference type="SAM" id="Coils"/>
    </source>
</evidence>
<feature type="compositionally biased region" description="Basic and acidic residues" evidence="2">
    <location>
        <begin position="380"/>
        <end position="415"/>
    </location>
</feature>
<protein>
    <recommendedName>
        <fullName evidence="5">UVR domain-containing protein</fullName>
    </recommendedName>
</protein>
<accession>A0AA35S7T1</accession>
<feature type="compositionally biased region" description="Polar residues" evidence="2">
    <location>
        <begin position="160"/>
        <end position="172"/>
    </location>
</feature>
<dbReference type="PANTHER" id="PTHR14332:SF3">
    <property type="entry name" value="DISRUPTED IN SCHIZOPHRENIA 1 PROTEIN"/>
    <property type="match status" value="1"/>
</dbReference>
<name>A0AA35S7T1_GEOBA</name>
<feature type="region of interest" description="Disordered" evidence="2">
    <location>
        <begin position="28"/>
        <end position="440"/>
    </location>
</feature>
<dbReference type="GO" id="GO:0005874">
    <property type="term" value="C:microtubule"/>
    <property type="evidence" value="ECO:0007669"/>
    <property type="project" value="TreeGrafter"/>
</dbReference>
<dbReference type="Proteomes" id="UP001174909">
    <property type="component" value="Unassembled WGS sequence"/>
</dbReference>
<reference evidence="3" key="1">
    <citation type="submission" date="2023-03" db="EMBL/GenBank/DDBJ databases">
        <authorList>
            <person name="Steffen K."/>
            <person name="Cardenas P."/>
        </authorList>
    </citation>
    <scope>NUCLEOTIDE SEQUENCE</scope>
</reference>
<organism evidence="3 4">
    <name type="scientific">Geodia barretti</name>
    <name type="common">Barrett's horny sponge</name>
    <dbReference type="NCBI Taxonomy" id="519541"/>
    <lineage>
        <taxon>Eukaryota</taxon>
        <taxon>Metazoa</taxon>
        <taxon>Porifera</taxon>
        <taxon>Demospongiae</taxon>
        <taxon>Heteroscleromorpha</taxon>
        <taxon>Tetractinellida</taxon>
        <taxon>Astrophorina</taxon>
        <taxon>Geodiidae</taxon>
        <taxon>Geodia</taxon>
    </lineage>
</organism>
<feature type="coiled-coil region" evidence="1">
    <location>
        <begin position="752"/>
        <end position="779"/>
    </location>
</feature>
<dbReference type="InterPro" id="IPR026081">
    <property type="entry name" value="DISC1"/>
</dbReference>
<dbReference type="PANTHER" id="PTHR14332">
    <property type="entry name" value="DISRUPTED IN SCHIZOPHRENIA 1 PROTEIN"/>
    <property type="match status" value="1"/>
</dbReference>
<gene>
    <name evidence="3" type="ORF">GBAR_LOCUS14498</name>
</gene>
<feature type="compositionally biased region" description="Polar residues" evidence="2">
    <location>
        <begin position="235"/>
        <end position="249"/>
    </location>
</feature>
<feature type="compositionally biased region" description="Polar residues" evidence="2">
    <location>
        <begin position="352"/>
        <end position="370"/>
    </location>
</feature>
<evidence type="ECO:0000256" key="2">
    <source>
        <dbReference type="SAM" id="MobiDB-lite"/>
    </source>
</evidence>
<keyword evidence="1" id="KW-0175">Coiled coil</keyword>
<feature type="compositionally biased region" description="Acidic residues" evidence="2">
    <location>
        <begin position="1009"/>
        <end position="1021"/>
    </location>
</feature>
<feature type="region of interest" description="Disordered" evidence="2">
    <location>
        <begin position="1003"/>
        <end position="1076"/>
    </location>
</feature>
<feature type="compositionally biased region" description="Gly residues" evidence="2">
    <location>
        <begin position="426"/>
        <end position="436"/>
    </location>
</feature>
<feature type="coiled-coil region" evidence="1">
    <location>
        <begin position="498"/>
        <end position="525"/>
    </location>
</feature>
<feature type="compositionally biased region" description="Gly residues" evidence="2">
    <location>
        <begin position="267"/>
        <end position="277"/>
    </location>
</feature>
<feature type="coiled-coil region" evidence="1">
    <location>
        <begin position="840"/>
        <end position="942"/>
    </location>
</feature>
<proteinExistence type="predicted"/>
<evidence type="ECO:0000313" key="4">
    <source>
        <dbReference type="Proteomes" id="UP001174909"/>
    </source>
</evidence>
<sequence>MLELVGVVGPRFSSLAKSMSFFRKKKKAPAAVGTHEASHTPIEQPSPQQVRAEPPELTSSTDVEDASPTVVREPTSIFGGMVLSSSVRKREGQDSPYLSTGQDGTKAGGDGTSAFGFISDSVASDPPDKETLGETLGEGERGEEKSAFGFISPKPAADEPSQQSGFSFINSSDTDHVGEGGGKEETKHSPEGIDLSLRNEEIDSSSKTREALSNQPDLPVSGVTHSEKTPVYSRPTDSPQPVFRNSSGVLSPVPGPISPPLVSTPAGRGGGGGGGKASVGKQQPTAGKKRKKRKVVRPGQEVDTTNEGTNSSSLTRSSSGARLVGGEEGQKEPDTLSLTSQASSVDTSSSLPNSSLPITPSVIVNGSSVPGLNESAASDGGKEGTVEEVKVKREEAREGEDARDGNVSTEERSELLVDTSELESMEGGGGKGGGGEGEGESVVFQDEQLLAEVFAGGGSESGDQGEKGVEVGEMKTGEVKSGNYSVELSSSDQLALLIQSSESNLARIRLELADLHREKQSLLDRHISAAKQQRHNRQKMKELRARETKALSEEDYELAEELQGQLETVSRDSSWSISSTSHPLLCDWLKEVCDMVQTEETMQSDIRTKLAHSRDQQSQALASAEENITAYQTKQKMKLKALEDKIERERGHIALDKEHLHKREQQLQEEIASRAEKFISKKTSLQGELETVHSEIEELEKKLAELRGEEARLGAAIAGEEARIQAVHLELDSEDAGLQEERDGIARRELELLAQQEGMEEVRQEYEEAQQQQKAHRESIAGLLGRVEMKWEESERRTHTLAQCLGRAGDLTDMNTASLLSPSAQLTKCREAVGEKEGEVKKVASEIEALQGTVAQLRRQISAAEERIPRLEEAKKTAVTARRYKEAGRLSSELKQLKTELEPQKTQLAEKEGEVGDVNKRLAGLSSELAGERVHLDQLERQEDLQHLRRLTSSLSRLQATKTSIPGSSSPPLEKVLVCWLQLYQLLAEGLCAKHDLDLADFTPHADTQPEEEEEGGEEEGEKLTVDTAPAGGGNMGGVPDVQKPPEERTPGVGREEEEEGEGGEGEKRRQAEVEEVRRKIQELETQIEEAVNEEVEDYELAAELDKELGSLKEKLTSLVPS</sequence>
<feature type="compositionally biased region" description="Basic and acidic residues" evidence="2">
    <location>
        <begin position="1065"/>
        <end position="1076"/>
    </location>
</feature>
<feature type="compositionally biased region" description="Basic residues" evidence="2">
    <location>
        <begin position="287"/>
        <end position="296"/>
    </location>
</feature>
<dbReference type="GO" id="GO:0005815">
    <property type="term" value="C:microtubule organizing center"/>
    <property type="evidence" value="ECO:0007669"/>
    <property type="project" value="TreeGrafter"/>
</dbReference>
<evidence type="ECO:0008006" key="5">
    <source>
        <dbReference type="Google" id="ProtNLM"/>
    </source>
</evidence>
<dbReference type="GO" id="GO:0045111">
    <property type="term" value="C:intermediate filament cytoskeleton"/>
    <property type="evidence" value="ECO:0007669"/>
    <property type="project" value="TreeGrafter"/>
</dbReference>
<dbReference type="EMBL" id="CASHTH010002116">
    <property type="protein sequence ID" value="CAI8025048.1"/>
    <property type="molecule type" value="Genomic_DNA"/>
</dbReference>
<feature type="compositionally biased region" description="Low complexity" evidence="2">
    <location>
        <begin position="337"/>
        <end position="351"/>
    </location>
</feature>
<feature type="compositionally biased region" description="Basic and acidic residues" evidence="2">
    <location>
        <begin position="173"/>
        <end position="210"/>
    </location>
</feature>
<keyword evidence="4" id="KW-1185">Reference proteome</keyword>
<feature type="coiled-coil region" evidence="1">
    <location>
        <begin position="682"/>
        <end position="716"/>
    </location>
</feature>
<dbReference type="AlphaFoldDB" id="A0AA35S7T1"/>
<dbReference type="Gene3D" id="1.10.287.1490">
    <property type="match status" value="1"/>
</dbReference>
<evidence type="ECO:0000313" key="3">
    <source>
        <dbReference type="EMBL" id="CAI8025048.1"/>
    </source>
</evidence>
<feature type="compositionally biased region" description="Basic and acidic residues" evidence="2">
    <location>
        <begin position="126"/>
        <end position="146"/>
    </location>
</feature>